<protein>
    <submittedName>
        <fullName evidence="1">Uncharacterized protein</fullName>
    </submittedName>
</protein>
<evidence type="ECO:0000313" key="1">
    <source>
        <dbReference type="EMBL" id="OQO71627.1"/>
    </source>
</evidence>
<dbReference type="STRING" id="112904.BH747_02005"/>
<dbReference type="RefSeq" id="WP_179134378.1">
    <property type="nucleotide sequence ID" value="NZ_MJEB01000009.1"/>
</dbReference>
<dbReference type="EMBL" id="MJEA01000001">
    <property type="protein sequence ID" value="OQO71627.1"/>
    <property type="molecule type" value="Genomic_DNA"/>
</dbReference>
<proteinExistence type="predicted"/>
<comment type="caution">
    <text evidence="1">The sequence shown here is derived from an EMBL/GenBank/DDBJ whole genome shotgun (WGS) entry which is preliminary data.</text>
</comment>
<organism evidence="1 2">
    <name type="scientific">Enterococcus villorum</name>
    <dbReference type="NCBI Taxonomy" id="112904"/>
    <lineage>
        <taxon>Bacteria</taxon>
        <taxon>Bacillati</taxon>
        <taxon>Bacillota</taxon>
        <taxon>Bacilli</taxon>
        <taxon>Lactobacillales</taxon>
        <taxon>Enterococcaceae</taxon>
        <taxon>Enterococcus</taxon>
    </lineage>
</organism>
<sequence>MNTIQLFSSNQILAEAEELRNKFDNKIRQFPTEITWDNTENSLVKIVHGGIDYFSSLNTIFLGEGNTYDIPDAEADHFANNIFRLVNAIDYLAELRKFKLKKSNELNILLDIRTLIVHSGEQVVNLKSLELVGYKDSQLGRIFKRVGINSLRFMREFSDMDYCITVWNDKHDKTQKYHLSEVDYNRKNENYKDVIIYLKVKDVRNIVLEYIEDFINYDIVPRKKKRGKNDISKKEMFSENAIDFKTIARIISKDLRGGYLKENEVDYWDGFGLQKLFEYVQKKVDIHEETRILIIDKIKNIMSNYWNVYQKGKTTADNLPNLDISEIFKEYTPYYELKDYIEGKLFEHIAPNFNTSGSDSTDVDFLFEFFYEVNNVLSKPLSLEQDVDDLICDYFVQSVQESISRNKLVVNGGDLKKGNEQTEIG</sequence>
<evidence type="ECO:0000313" key="2">
    <source>
        <dbReference type="Proteomes" id="UP000192477"/>
    </source>
</evidence>
<name>A0A1V8YUA9_9ENTE</name>
<dbReference type="AlphaFoldDB" id="A0A1V8YUA9"/>
<gene>
    <name evidence="1" type="ORF">BH747_02005</name>
</gene>
<dbReference type="Proteomes" id="UP000192477">
    <property type="component" value="Unassembled WGS sequence"/>
</dbReference>
<reference evidence="1 2" key="1">
    <citation type="journal article" date="2017" name="BMC Microbiol.">
        <title>Comparative genomics of Enterococcus spp. isolated from bovine feces.</title>
        <authorList>
            <person name="Beukers A.G."/>
            <person name="Zaheer R."/>
            <person name="Goji N."/>
            <person name="Amoako K.K."/>
            <person name="Chaves A.V."/>
            <person name="Ward M.P."/>
            <person name="McAllister T.A."/>
        </authorList>
    </citation>
    <scope>NUCLEOTIDE SEQUENCE [LARGE SCALE GENOMIC DNA]</scope>
    <source>
        <strain evidence="1 2">F1129D 143</strain>
    </source>
</reference>
<accession>A0A1V8YUA9</accession>